<dbReference type="EMBL" id="FOMO01000004">
    <property type="protein sequence ID" value="SFD79197.1"/>
    <property type="molecule type" value="Genomic_DNA"/>
</dbReference>
<protein>
    <submittedName>
        <fullName evidence="1">Uncharacterized protein</fullName>
    </submittedName>
</protein>
<sequence>MKINAGTLQDYLVATFENAQDHASEPPQLMLLIEQMDQIFQREIFAQDFEVHPTACLLVMNAYTMLLSAVRQALSGHVVSTYPIARTALESACYAFLIARDGAKADIWFHRHDSEKAHKSSRDTFTVAKAVKELRVIDPVMAEYVQAHYDASIDFGAHPNRKSVIDHLEDTGPLEDEMHGFSLTGVYGRNSWHVNLGLLVCVEVGQAIAFLVAASAEGHPLINERVEVFQDWMDAKNRMAEEINGEPIHYTGPMYSSVAPTLRMKS</sequence>
<dbReference type="AlphaFoldDB" id="A0A1I1V880"/>
<keyword evidence="2" id="KW-1185">Reference proteome</keyword>
<proteinExistence type="predicted"/>
<evidence type="ECO:0000313" key="1">
    <source>
        <dbReference type="EMBL" id="SFD79197.1"/>
    </source>
</evidence>
<organism evidence="1 2">
    <name type="scientific">Pseudomonas straminea</name>
    <dbReference type="NCBI Taxonomy" id="47882"/>
    <lineage>
        <taxon>Bacteria</taxon>
        <taxon>Pseudomonadati</taxon>
        <taxon>Pseudomonadota</taxon>
        <taxon>Gammaproteobacteria</taxon>
        <taxon>Pseudomonadales</taxon>
        <taxon>Pseudomonadaceae</taxon>
        <taxon>Phytopseudomonas</taxon>
    </lineage>
</organism>
<evidence type="ECO:0000313" key="2">
    <source>
        <dbReference type="Proteomes" id="UP000243950"/>
    </source>
</evidence>
<name>A0A1I1V880_PSEOC</name>
<gene>
    <name evidence="1" type="ORF">SAMN05216372_104147</name>
</gene>
<accession>A0A1I1V880</accession>
<dbReference type="RefSeq" id="WP_093503763.1">
    <property type="nucleotide sequence ID" value="NZ_BSSG01000003.1"/>
</dbReference>
<dbReference type="Proteomes" id="UP000243950">
    <property type="component" value="Unassembled WGS sequence"/>
</dbReference>
<reference evidence="2" key="1">
    <citation type="submission" date="2016-10" db="EMBL/GenBank/DDBJ databases">
        <authorList>
            <person name="Varghese N."/>
            <person name="Submissions S."/>
        </authorList>
    </citation>
    <scope>NUCLEOTIDE SEQUENCE [LARGE SCALE GENOMIC DNA]</scope>
    <source>
        <strain evidence="2">JCM 2783</strain>
    </source>
</reference>